<keyword evidence="2" id="KW-0614">Plasmid</keyword>
<dbReference type="GO" id="GO:1901135">
    <property type="term" value="P:carbohydrate derivative metabolic process"/>
    <property type="evidence" value="ECO:0007669"/>
    <property type="project" value="InterPro"/>
</dbReference>
<accession>A0A221T0V7</accession>
<name>A0A221T0V7_9DEIO</name>
<protein>
    <recommendedName>
        <fullName evidence="1">SIS domain-containing protein</fullName>
    </recommendedName>
</protein>
<sequence>MTASPGALHEAREAAAVVRRQAAQQAEVNEVARLLRTYRPRFVVMLADGLAECAAATLRYALEAHLRLPVVSAPPGGDARGVLVLVLSPSGDAPDLLGTVGQARGAGALTCALVGDAGSPVARGAELLLTLGAAHRPGEGHLATLTLGARLLQAWQADPGLADALEVLPDALARVAGHEAAVAAMATALSRAVRAQVLGLGMHAGVAAHTARQLQSAAGLPAQAVGAPDPEPHAGTLMLGFQARDGTAPFTAATLRGQLDQGAPLLLIGDDLPGRPAHLPTPPTGHALTDAAVSAAGAHLLIAHAARPPSTSAHPH</sequence>
<dbReference type="RefSeq" id="WP_027463726.1">
    <property type="nucleotide sequence ID" value="NZ_CP021082.1"/>
</dbReference>
<dbReference type="InterPro" id="IPR046348">
    <property type="entry name" value="SIS_dom_sf"/>
</dbReference>
<dbReference type="KEGG" id="dfc:DFI_15250"/>
<dbReference type="Gene3D" id="3.40.50.10490">
    <property type="entry name" value="Glucose-6-phosphate isomerase like protein, domain 1"/>
    <property type="match status" value="1"/>
</dbReference>
<evidence type="ECO:0000313" key="2">
    <source>
        <dbReference type="EMBL" id="ASN82534.1"/>
    </source>
</evidence>
<gene>
    <name evidence="2" type="ORF">DFI_15250</name>
</gene>
<feature type="domain" description="SIS" evidence="1">
    <location>
        <begin position="31"/>
        <end position="167"/>
    </location>
</feature>
<evidence type="ECO:0000259" key="1">
    <source>
        <dbReference type="PROSITE" id="PS51464"/>
    </source>
</evidence>
<dbReference type="EMBL" id="CP021082">
    <property type="protein sequence ID" value="ASN82534.1"/>
    <property type="molecule type" value="Genomic_DNA"/>
</dbReference>
<proteinExistence type="predicted"/>
<dbReference type="AlphaFoldDB" id="A0A221T0V7"/>
<reference evidence="2 3" key="1">
    <citation type="submission" date="2017-05" db="EMBL/GenBank/DDBJ databases">
        <title>The complete genome sequence of Deinococcus ficus isolated from the rhizosphere of the Ficus religiosa L. in Taiwan.</title>
        <authorList>
            <person name="Wu K.-M."/>
            <person name="Liao T.-L."/>
            <person name="Liu Y.-M."/>
            <person name="Young C.-C."/>
            <person name="Tsai S.-F."/>
        </authorList>
    </citation>
    <scope>NUCLEOTIDE SEQUENCE [LARGE SCALE GENOMIC DNA]</scope>
    <source>
        <strain evidence="2 3">CC-FR2-10</strain>
        <plasmid evidence="3">pdfi1</plasmid>
    </source>
</reference>
<organism evidence="2 3">
    <name type="scientific">Deinococcus ficus</name>
    <dbReference type="NCBI Taxonomy" id="317577"/>
    <lineage>
        <taxon>Bacteria</taxon>
        <taxon>Thermotogati</taxon>
        <taxon>Deinococcota</taxon>
        <taxon>Deinococci</taxon>
        <taxon>Deinococcales</taxon>
        <taxon>Deinococcaceae</taxon>
        <taxon>Deinococcus</taxon>
    </lineage>
</organism>
<dbReference type="STRING" id="317577.GCA_000419625_03155"/>
<dbReference type="Proteomes" id="UP000259030">
    <property type="component" value="Plasmid pDFI1"/>
</dbReference>
<dbReference type="InterPro" id="IPR001347">
    <property type="entry name" value="SIS_dom"/>
</dbReference>
<dbReference type="GO" id="GO:0097367">
    <property type="term" value="F:carbohydrate derivative binding"/>
    <property type="evidence" value="ECO:0007669"/>
    <property type="project" value="InterPro"/>
</dbReference>
<geneLocation type="plasmid" evidence="3">
    <name>pdfi1</name>
</geneLocation>
<evidence type="ECO:0000313" key="3">
    <source>
        <dbReference type="Proteomes" id="UP000259030"/>
    </source>
</evidence>
<dbReference type="PROSITE" id="PS51464">
    <property type="entry name" value="SIS"/>
    <property type="match status" value="1"/>
</dbReference>
<dbReference type="SUPFAM" id="SSF53697">
    <property type="entry name" value="SIS domain"/>
    <property type="match status" value="1"/>
</dbReference>
<keyword evidence="3" id="KW-1185">Reference proteome</keyword>